<proteinExistence type="inferred from homology"/>
<dbReference type="InterPro" id="IPR011989">
    <property type="entry name" value="ARM-like"/>
</dbReference>
<feature type="domain" description="RNA polymerase II assembly factor Rtp1 C-terminal" evidence="2">
    <location>
        <begin position="622"/>
        <end position="736"/>
    </location>
</feature>
<name>A0AAD7C4A3_9AGAR</name>
<comment type="caution">
    <text evidence="4">The sequence shown here is derived from an EMBL/GenBank/DDBJ whole genome shotgun (WGS) entry which is preliminary data.</text>
</comment>
<evidence type="ECO:0000259" key="2">
    <source>
        <dbReference type="Pfam" id="PF10363"/>
    </source>
</evidence>
<dbReference type="GO" id="GO:0009306">
    <property type="term" value="P:protein secretion"/>
    <property type="evidence" value="ECO:0007669"/>
    <property type="project" value="TreeGrafter"/>
</dbReference>
<dbReference type="InterPro" id="IPR057407">
    <property type="entry name" value="HEAT_TANGO6"/>
</dbReference>
<evidence type="ECO:0000259" key="3">
    <source>
        <dbReference type="Pfam" id="PF23565"/>
    </source>
</evidence>
<feature type="domain" description="TANGO6 HEAT repeat" evidence="3">
    <location>
        <begin position="202"/>
        <end position="273"/>
    </location>
</feature>
<dbReference type="EMBL" id="JARKIF010000005">
    <property type="protein sequence ID" value="KAJ7638786.1"/>
    <property type="molecule type" value="Genomic_DNA"/>
</dbReference>
<dbReference type="InterPro" id="IPR016024">
    <property type="entry name" value="ARM-type_fold"/>
</dbReference>
<evidence type="ECO:0000313" key="4">
    <source>
        <dbReference type="EMBL" id="KAJ7638786.1"/>
    </source>
</evidence>
<dbReference type="Proteomes" id="UP001221142">
    <property type="component" value="Unassembled WGS sequence"/>
</dbReference>
<dbReference type="Gene3D" id="1.25.10.10">
    <property type="entry name" value="Leucine-rich Repeat Variant"/>
    <property type="match status" value="1"/>
</dbReference>
<dbReference type="SUPFAM" id="SSF48371">
    <property type="entry name" value="ARM repeat"/>
    <property type="match status" value="2"/>
</dbReference>
<reference evidence="4" key="1">
    <citation type="submission" date="2023-03" db="EMBL/GenBank/DDBJ databases">
        <title>Massive genome expansion in bonnet fungi (Mycena s.s.) driven by repeated elements and novel gene families across ecological guilds.</title>
        <authorList>
            <consortium name="Lawrence Berkeley National Laboratory"/>
            <person name="Harder C.B."/>
            <person name="Miyauchi S."/>
            <person name="Viragh M."/>
            <person name="Kuo A."/>
            <person name="Thoen E."/>
            <person name="Andreopoulos B."/>
            <person name="Lu D."/>
            <person name="Skrede I."/>
            <person name="Drula E."/>
            <person name="Henrissat B."/>
            <person name="Morin E."/>
            <person name="Kohler A."/>
            <person name="Barry K."/>
            <person name="LaButti K."/>
            <person name="Morin E."/>
            <person name="Salamov A."/>
            <person name="Lipzen A."/>
            <person name="Mereny Z."/>
            <person name="Hegedus B."/>
            <person name="Baldrian P."/>
            <person name="Stursova M."/>
            <person name="Weitz H."/>
            <person name="Taylor A."/>
            <person name="Grigoriev I.V."/>
            <person name="Nagy L.G."/>
            <person name="Martin F."/>
            <person name="Kauserud H."/>
        </authorList>
    </citation>
    <scope>NUCLEOTIDE SEQUENCE</scope>
    <source>
        <strain evidence="4">9284</strain>
    </source>
</reference>
<dbReference type="Pfam" id="PF10363">
    <property type="entry name" value="RTP1_C1"/>
    <property type="match status" value="1"/>
</dbReference>
<dbReference type="Pfam" id="PF23565">
    <property type="entry name" value="ARM_TANGO6"/>
    <property type="match status" value="1"/>
</dbReference>
<evidence type="ECO:0008006" key="6">
    <source>
        <dbReference type="Google" id="ProtNLM"/>
    </source>
</evidence>
<dbReference type="PANTHER" id="PTHR20959">
    <property type="entry name" value="TRANSPORT AND GOLGI ORGANIZATION PROTEIN 6 FAMILY MEMBER"/>
    <property type="match status" value="1"/>
</dbReference>
<dbReference type="AlphaFoldDB" id="A0AAD7C4A3"/>
<comment type="similarity">
    <text evidence="1">Belongs to the Tango6 family.</text>
</comment>
<dbReference type="PANTHER" id="PTHR20959:SF1">
    <property type="entry name" value="TRANSPORT AND GOLGI ORGANIZATION PROTEIN 6 HOMOLOG"/>
    <property type="match status" value="1"/>
</dbReference>
<organism evidence="4 5">
    <name type="scientific">Roridomyces roridus</name>
    <dbReference type="NCBI Taxonomy" id="1738132"/>
    <lineage>
        <taxon>Eukaryota</taxon>
        <taxon>Fungi</taxon>
        <taxon>Dikarya</taxon>
        <taxon>Basidiomycota</taxon>
        <taxon>Agaricomycotina</taxon>
        <taxon>Agaricomycetes</taxon>
        <taxon>Agaricomycetidae</taxon>
        <taxon>Agaricales</taxon>
        <taxon>Marasmiineae</taxon>
        <taxon>Mycenaceae</taxon>
        <taxon>Roridomyces</taxon>
    </lineage>
</organism>
<dbReference type="InterPro" id="IPR019451">
    <property type="entry name" value="Rtp1_C1"/>
</dbReference>
<gene>
    <name evidence="4" type="ORF">FB45DRAFT_739354</name>
</gene>
<dbReference type="InterPro" id="IPR039600">
    <property type="entry name" value="TANGO6/Rtp1"/>
</dbReference>
<evidence type="ECO:0000313" key="5">
    <source>
        <dbReference type="Proteomes" id="UP001221142"/>
    </source>
</evidence>
<accession>A0AAD7C4A3</accession>
<keyword evidence="5" id="KW-1185">Reference proteome</keyword>
<evidence type="ECO:0000256" key="1">
    <source>
        <dbReference type="ARBA" id="ARBA00005724"/>
    </source>
</evidence>
<protein>
    <recommendedName>
        <fullName evidence="6">RNA polymerase II assembly factor Rtp1 C-terminal domain-containing protein</fullName>
    </recommendedName>
</protein>
<sequence>MSSLKQLLAAGACLVDTTPGPDLKSILASRLTRCYECLEKNEVVNASQDLELATAVEALDIVEGIHKILASEDTPFGTRDLAQLRTLLAVAFKWGVDPAIRSPEHHVRLSSMVSRLLDIALALDEPTFVTTSLLNRHLDQLLRPCITIGWKASEGEVRSRTVRLLGILSPSQTITALGAVLSIKPAPTYVRKACGSLLSKQLLRPDGVRGLCEAVFGEETDDVQLEKIEHVARVLTTAPVAMSAEDYYTTITPRVLELLSDRAPQAYRRAGAFSISRMLETPAAPAVLAFLHPPFLSLTPPSPPRETLSIIMNLVTNTDPSPTLISSLLSPIVSALYSLLYHLDQVKTSDPSLKEMLRGLLGTWGRVVGSAEGVEILWSVVEGQGGSWRVDLEGNITRLEQSEKPPSLDLMTPADEEIDPDANILDLYPDPAHFARFLKFIQRMDVSSDLFVRLLEAYRESKSDDENPTQTLLYLQLVVQLQTSTTLGKPAHILSFIKHTLERPEQPKPTPTKTVPYQLDIEDEGGDSDDDTPGADIISPDDEMIETSVNLLLAVLEANEDLSARTDPILNDIFSLLEPLALTGSSEIQPLAREARMVMTARLASTSAPRRRNEKDDNQETYQKALKLLQDPILPVRAHGLLLLRQLVAPKSSLDPALVPAILSIFLQSVQEDDSYMFLNAVQGLAAMVDTYGKNVLSGLVQEYGRNLEGHMVQHDMDVRTRVGEALASVIKRCGSALPAYSDILVPPLLHIVRSSQVPTTLRTSALSLLAECENTCPLALAVYSAELSEAMIDLLQIESTSTVSTETEDSNPTSKDPKLPSFRRAAIHFLGILIRQTTNESGRLLNRIKITLSYVAATDADMVVRVMAREAVEELSELLLD</sequence>